<sequence>MPQDATPTADDEAKKIAQRLKRRGYIRKMMQQYRQKEKLDLVHLRSEVLNLQLQLRHLQTNPIKQTRPYDLHAPLAWKYIAEALLAERRHALDQTHLLQEQLDSVTALVQDLSQWVAANSSRLPMTPRESNETWRHMSLLGGTDSRRLGKDWILQQMRHNTDRMFKEHAFPPMQMHHCFHDIDVHFKTDGTFVYIARNQFLSTVVSPLDTLLQSFRQNLCTNLAVNGCHHIHETTEKESSATTSLHQVITHCGEGVNLLCGQFLSPEQDEGVMVARQIQNDENWIHGQPQRKRMLWFHRKNISNDACLVRMVYMMSQKQLPNGDYMQLDDEARDFGIDLSPCFTDDAKERHFRRERIAFAQRSFAQSHERLKNRMDESPVKSTS</sequence>
<accession>A0A485LD95</accession>
<name>A0A485LD95_9STRA</name>
<dbReference type="EMBL" id="VJMH01006446">
    <property type="protein sequence ID" value="KAF0689447.1"/>
    <property type="molecule type" value="Genomic_DNA"/>
</dbReference>
<keyword evidence="3" id="KW-1185">Reference proteome</keyword>
<dbReference type="EMBL" id="CAADRA010006467">
    <property type="protein sequence ID" value="VFT95832.1"/>
    <property type="molecule type" value="Genomic_DNA"/>
</dbReference>
<evidence type="ECO:0000313" key="2">
    <source>
        <dbReference type="EMBL" id="VFT95832.1"/>
    </source>
</evidence>
<dbReference type="AlphaFoldDB" id="A0A485LD95"/>
<reference evidence="2 3" key="1">
    <citation type="submission" date="2019-03" db="EMBL/GenBank/DDBJ databases">
        <authorList>
            <person name="Gaulin E."/>
            <person name="Dumas B."/>
        </authorList>
    </citation>
    <scope>NUCLEOTIDE SEQUENCE [LARGE SCALE GENOMIC DNA]</scope>
    <source>
        <strain evidence="2">CBS 568.67</strain>
    </source>
</reference>
<gene>
    <name evidence="2" type="primary">Aste57867_19108</name>
    <name evidence="1" type="ORF">As57867_019044</name>
    <name evidence="2" type="ORF">ASTE57867_19108</name>
</gene>
<proteinExistence type="predicted"/>
<organism evidence="2 3">
    <name type="scientific">Aphanomyces stellatus</name>
    <dbReference type="NCBI Taxonomy" id="120398"/>
    <lineage>
        <taxon>Eukaryota</taxon>
        <taxon>Sar</taxon>
        <taxon>Stramenopiles</taxon>
        <taxon>Oomycota</taxon>
        <taxon>Saprolegniomycetes</taxon>
        <taxon>Saprolegniales</taxon>
        <taxon>Verrucalvaceae</taxon>
        <taxon>Aphanomyces</taxon>
    </lineage>
</organism>
<dbReference type="Proteomes" id="UP000332933">
    <property type="component" value="Unassembled WGS sequence"/>
</dbReference>
<protein>
    <submittedName>
        <fullName evidence="2">Aste57867_19108 protein</fullName>
    </submittedName>
</protein>
<reference evidence="1" key="2">
    <citation type="submission" date="2019-06" db="EMBL/GenBank/DDBJ databases">
        <title>Genomics analysis of Aphanomyces spp. identifies a new class of oomycete effector associated with host adaptation.</title>
        <authorList>
            <person name="Gaulin E."/>
        </authorList>
    </citation>
    <scope>NUCLEOTIDE SEQUENCE</scope>
    <source>
        <strain evidence="1">CBS 578.67</strain>
    </source>
</reference>
<evidence type="ECO:0000313" key="3">
    <source>
        <dbReference type="Proteomes" id="UP000332933"/>
    </source>
</evidence>
<evidence type="ECO:0000313" key="1">
    <source>
        <dbReference type="EMBL" id="KAF0689447.1"/>
    </source>
</evidence>